<sequence>MKVSTSNPGSLSPTNTGSGSSSGSSGCSAATSPRAMTKKPTTIDQVAANLNIRAEAKAAALAEEAPPVLSSNAAKSPELAKTTTTVALRPEPKETPITVSAASTLLTIPSAVSSVSAVPESMAKPAVQIANAPVASSA</sequence>
<proteinExistence type="predicted"/>
<evidence type="ECO:0000313" key="2">
    <source>
        <dbReference type="EMBL" id="EDX06866.1"/>
    </source>
</evidence>
<evidence type="ECO:0000313" key="3">
    <source>
        <dbReference type="Proteomes" id="UP000000304"/>
    </source>
</evidence>
<dbReference type="Proteomes" id="UP000000304">
    <property type="component" value="Chromosome 2R"/>
</dbReference>
<feature type="region of interest" description="Disordered" evidence="1">
    <location>
        <begin position="1"/>
        <end position="42"/>
    </location>
</feature>
<protein>
    <submittedName>
        <fullName evidence="2">GD10936</fullName>
    </submittedName>
</protein>
<dbReference type="EMBL" id="CM000362">
    <property type="protein sequence ID" value="EDX06866.1"/>
    <property type="molecule type" value="Genomic_DNA"/>
</dbReference>
<dbReference type="HOGENOM" id="CLU_1857387_0_0_1"/>
<evidence type="ECO:0000256" key="1">
    <source>
        <dbReference type="SAM" id="MobiDB-lite"/>
    </source>
</evidence>
<name>B4QDX2_DROSI</name>
<reference evidence="2 3" key="1">
    <citation type="journal article" date="2007" name="Nature">
        <title>Evolution of genes and genomes on the Drosophila phylogeny.</title>
        <authorList>
            <consortium name="Drosophila 12 Genomes Consortium"/>
            <person name="Clark A.G."/>
            <person name="Eisen M.B."/>
            <person name="Smith D.R."/>
            <person name="Bergman C.M."/>
            <person name="Oliver B."/>
            <person name="Markow T.A."/>
            <person name="Kaufman T.C."/>
            <person name="Kellis M."/>
            <person name="Gelbart W."/>
            <person name="Iyer V.N."/>
            <person name="Pollard D.A."/>
            <person name="Sackton T.B."/>
            <person name="Larracuente A.M."/>
            <person name="Singh N.D."/>
            <person name="Abad J.P."/>
            <person name="Abt D.N."/>
            <person name="Adryan B."/>
            <person name="Aguade M."/>
            <person name="Akashi H."/>
            <person name="Anderson W.W."/>
            <person name="Aquadro C.F."/>
            <person name="Ardell D.H."/>
            <person name="Arguello R."/>
            <person name="Artieri C.G."/>
            <person name="Barbash D.A."/>
            <person name="Barker D."/>
            <person name="Barsanti P."/>
            <person name="Batterham P."/>
            <person name="Batzoglou S."/>
            <person name="Begun D."/>
            <person name="Bhutkar A."/>
            <person name="Blanco E."/>
            <person name="Bosak S.A."/>
            <person name="Bradley R.K."/>
            <person name="Brand A.D."/>
            <person name="Brent M.R."/>
            <person name="Brooks A.N."/>
            <person name="Brown R.H."/>
            <person name="Butlin R.K."/>
            <person name="Caggese C."/>
            <person name="Calvi B.R."/>
            <person name="Bernardo de Carvalho A."/>
            <person name="Caspi A."/>
            <person name="Castrezana S."/>
            <person name="Celniker S.E."/>
            <person name="Chang J.L."/>
            <person name="Chapple C."/>
            <person name="Chatterji S."/>
            <person name="Chinwalla A."/>
            <person name="Civetta A."/>
            <person name="Clifton S.W."/>
            <person name="Comeron J.M."/>
            <person name="Costello J.C."/>
            <person name="Coyne J.A."/>
            <person name="Daub J."/>
            <person name="David R.G."/>
            <person name="Delcher A.L."/>
            <person name="Delehaunty K."/>
            <person name="Do C.B."/>
            <person name="Ebling H."/>
            <person name="Edwards K."/>
            <person name="Eickbush T."/>
            <person name="Evans J.D."/>
            <person name="Filipski A."/>
            <person name="Findeiss S."/>
            <person name="Freyhult E."/>
            <person name="Fulton L."/>
            <person name="Fulton R."/>
            <person name="Garcia A.C."/>
            <person name="Gardiner A."/>
            <person name="Garfield D.A."/>
            <person name="Garvin B.E."/>
            <person name="Gibson G."/>
            <person name="Gilbert D."/>
            <person name="Gnerre S."/>
            <person name="Godfrey J."/>
            <person name="Good R."/>
            <person name="Gotea V."/>
            <person name="Gravely B."/>
            <person name="Greenberg A.J."/>
            <person name="Griffiths-Jones S."/>
            <person name="Gross S."/>
            <person name="Guigo R."/>
            <person name="Gustafson E.A."/>
            <person name="Haerty W."/>
            <person name="Hahn M.W."/>
            <person name="Halligan D.L."/>
            <person name="Halpern A.L."/>
            <person name="Halter G.M."/>
            <person name="Han M.V."/>
            <person name="Heger A."/>
            <person name="Hillier L."/>
            <person name="Hinrichs A.S."/>
            <person name="Holmes I."/>
            <person name="Hoskins R.A."/>
            <person name="Hubisz M.J."/>
            <person name="Hultmark D."/>
            <person name="Huntley M.A."/>
            <person name="Jaffe D.B."/>
            <person name="Jagadeeshan S."/>
            <person name="Jeck W.R."/>
            <person name="Johnson J."/>
            <person name="Jones C.D."/>
            <person name="Jordan W.C."/>
            <person name="Karpen G.H."/>
            <person name="Kataoka E."/>
            <person name="Keightley P.D."/>
            <person name="Kheradpour P."/>
            <person name="Kirkness E.F."/>
            <person name="Koerich L.B."/>
            <person name="Kristiansen K."/>
            <person name="Kudrna D."/>
            <person name="Kulathinal R.J."/>
            <person name="Kumar S."/>
            <person name="Kwok R."/>
            <person name="Lander E."/>
            <person name="Langley C.H."/>
            <person name="Lapoint R."/>
            <person name="Lazzaro B.P."/>
            <person name="Lee S.J."/>
            <person name="Levesque L."/>
            <person name="Li R."/>
            <person name="Lin C.F."/>
            <person name="Lin M.F."/>
            <person name="Lindblad-Toh K."/>
            <person name="Llopart A."/>
            <person name="Long M."/>
            <person name="Low L."/>
            <person name="Lozovsky E."/>
            <person name="Lu J."/>
            <person name="Luo M."/>
            <person name="Machado C.A."/>
            <person name="Makalowski W."/>
            <person name="Marzo M."/>
            <person name="Matsuda M."/>
            <person name="Matzkin L."/>
            <person name="McAllister B."/>
            <person name="McBride C.S."/>
            <person name="McKernan B."/>
            <person name="McKernan K."/>
            <person name="Mendez-Lago M."/>
            <person name="Minx P."/>
            <person name="Mollenhauer M.U."/>
            <person name="Montooth K."/>
            <person name="Mount S.M."/>
            <person name="Mu X."/>
            <person name="Myers E."/>
            <person name="Negre B."/>
            <person name="Newfeld S."/>
            <person name="Nielsen R."/>
            <person name="Noor M.A."/>
            <person name="O'Grady P."/>
            <person name="Pachter L."/>
            <person name="Papaceit M."/>
            <person name="Parisi M.J."/>
            <person name="Parisi M."/>
            <person name="Parts L."/>
            <person name="Pedersen J.S."/>
            <person name="Pesole G."/>
            <person name="Phillippy A.M."/>
            <person name="Ponting C.P."/>
            <person name="Pop M."/>
            <person name="Porcelli D."/>
            <person name="Powell J.R."/>
            <person name="Prohaska S."/>
            <person name="Pruitt K."/>
            <person name="Puig M."/>
            <person name="Quesneville H."/>
            <person name="Ram K.R."/>
            <person name="Rand D."/>
            <person name="Rasmussen M.D."/>
            <person name="Reed L.K."/>
            <person name="Reenan R."/>
            <person name="Reily A."/>
            <person name="Remington K.A."/>
            <person name="Rieger T.T."/>
            <person name="Ritchie M.G."/>
            <person name="Robin C."/>
            <person name="Rogers Y.H."/>
            <person name="Rohde C."/>
            <person name="Rozas J."/>
            <person name="Rubenfield M.J."/>
            <person name="Ruiz A."/>
            <person name="Russo S."/>
            <person name="Salzberg S.L."/>
            <person name="Sanchez-Gracia A."/>
            <person name="Saranga D.J."/>
            <person name="Sato H."/>
            <person name="Schaeffer S.W."/>
            <person name="Schatz M.C."/>
            <person name="Schlenke T."/>
            <person name="Schwartz R."/>
            <person name="Segarra C."/>
            <person name="Singh R.S."/>
            <person name="Sirot L."/>
            <person name="Sirota M."/>
            <person name="Sisneros N.B."/>
            <person name="Smith C.D."/>
            <person name="Smith T.F."/>
            <person name="Spieth J."/>
            <person name="Stage D.E."/>
            <person name="Stark A."/>
            <person name="Stephan W."/>
            <person name="Strausberg R.L."/>
            <person name="Strempel S."/>
            <person name="Sturgill D."/>
            <person name="Sutton G."/>
            <person name="Sutton G.G."/>
            <person name="Tao W."/>
            <person name="Teichmann S."/>
            <person name="Tobari Y.N."/>
            <person name="Tomimura Y."/>
            <person name="Tsolas J.M."/>
            <person name="Valente V.L."/>
            <person name="Venter E."/>
            <person name="Venter J.C."/>
            <person name="Vicario S."/>
            <person name="Vieira F.G."/>
            <person name="Vilella A.J."/>
            <person name="Villasante A."/>
            <person name="Walenz B."/>
            <person name="Wang J."/>
            <person name="Wasserman M."/>
            <person name="Watts T."/>
            <person name="Wilson D."/>
            <person name="Wilson R.K."/>
            <person name="Wing R.A."/>
            <person name="Wolfner M.F."/>
            <person name="Wong A."/>
            <person name="Wong G.K."/>
            <person name="Wu C.I."/>
            <person name="Wu G."/>
            <person name="Yamamoto D."/>
            <person name="Yang H.P."/>
            <person name="Yang S.P."/>
            <person name="Yorke J.A."/>
            <person name="Yoshida K."/>
            <person name="Zdobnov E."/>
            <person name="Zhang P."/>
            <person name="Zhang Y."/>
            <person name="Zimin A.V."/>
            <person name="Baldwin J."/>
            <person name="Abdouelleil A."/>
            <person name="Abdulkadir J."/>
            <person name="Abebe A."/>
            <person name="Abera B."/>
            <person name="Abreu J."/>
            <person name="Acer S.C."/>
            <person name="Aftuck L."/>
            <person name="Alexander A."/>
            <person name="An P."/>
            <person name="Anderson E."/>
            <person name="Anderson S."/>
            <person name="Arachi H."/>
            <person name="Azer M."/>
            <person name="Bachantsang P."/>
            <person name="Barry A."/>
            <person name="Bayul T."/>
            <person name="Berlin A."/>
            <person name="Bessette D."/>
            <person name="Bloom T."/>
            <person name="Blye J."/>
            <person name="Boguslavskiy L."/>
            <person name="Bonnet C."/>
            <person name="Boukhgalter B."/>
            <person name="Bourzgui I."/>
            <person name="Brown A."/>
            <person name="Cahill P."/>
            <person name="Channer S."/>
            <person name="Cheshatsang Y."/>
            <person name="Chuda L."/>
            <person name="Citroen M."/>
            <person name="Collymore A."/>
            <person name="Cooke P."/>
            <person name="Costello M."/>
            <person name="D'Aco K."/>
            <person name="Daza R."/>
            <person name="De Haan G."/>
            <person name="DeGray S."/>
            <person name="DeMaso C."/>
            <person name="Dhargay N."/>
            <person name="Dooley K."/>
            <person name="Dooley E."/>
            <person name="Doricent M."/>
            <person name="Dorje P."/>
            <person name="Dorjee K."/>
            <person name="Dupes A."/>
            <person name="Elong R."/>
            <person name="Falk J."/>
            <person name="Farina A."/>
            <person name="Faro S."/>
            <person name="Ferguson D."/>
            <person name="Fisher S."/>
            <person name="Foley C.D."/>
            <person name="Franke A."/>
            <person name="Friedrich D."/>
            <person name="Gadbois L."/>
            <person name="Gearin G."/>
            <person name="Gearin C.R."/>
            <person name="Giannoukos G."/>
            <person name="Goode T."/>
            <person name="Graham J."/>
            <person name="Grandbois E."/>
            <person name="Grewal S."/>
            <person name="Gyaltsen K."/>
            <person name="Hafez N."/>
            <person name="Hagos B."/>
            <person name="Hall J."/>
            <person name="Henson C."/>
            <person name="Hollinger A."/>
            <person name="Honan T."/>
            <person name="Huard M.D."/>
            <person name="Hughes L."/>
            <person name="Hurhula B."/>
            <person name="Husby M.E."/>
            <person name="Kamat A."/>
            <person name="Kanga B."/>
            <person name="Kashin S."/>
            <person name="Khazanovich D."/>
            <person name="Kisner P."/>
            <person name="Lance K."/>
            <person name="Lara M."/>
            <person name="Lee W."/>
            <person name="Lennon N."/>
            <person name="Letendre F."/>
            <person name="LeVine R."/>
            <person name="Lipovsky A."/>
            <person name="Liu X."/>
            <person name="Liu J."/>
            <person name="Liu S."/>
            <person name="Lokyitsang T."/>
            <person name="Lokyitsang Y."/>
            <person name="Lubonja R."/>
            <person name="Lui A."/>
            <person name="MacDonald P."/>
            <person name="Magnisalis V."/>
            <person name="Maru K."/>
            <person name="Matthews C."/>
            <person name="McCusker W."/>
            <person name="McDonough S."/>
            <person name="Mehta T."/>
            <person name="Meldrim J."/>
            <person name="Meneus L."/>
            <person name="Mihai O."/>
            <person name="Mihalev A."/>
            <person name="Mihova T."/>
            <person name="Mittelman R."/>
            <person name="Mlenga V."/>
            <person name="Montmayeur A."/>
            <person name="Mulrain L."/>
            <person name="Navidi A."/>
            <person name="Naylor J."/>
            <person name="Negash T."/>
            <person name="Nguyen T."/>
            <person name="Nguyen N."/>
            <person name="Nicol R."/>
            <person name="Norbu C."/>
            <person name="Norbu N."/>
            <person name="Novod N."/>
            <person name="O'Neill B."/>
            <person name="Osman S."/>
            <person name="Markiewicz E."/>
            <person name="Oyono O.L."/>
            <person name="Patti C."/>
            <person name="Phunkhang P."/>
            <person name="Pierre F."/>
            <person name="Priest M."/>
            <person name="Raghuraman S."/>
            <person name="Rege F."/>
            <person name="Reyes R."/>
            <person name="Rise C."/>
            <person name="Rogov P."/>
            <person name="Ross K."/>
            <person name="Ryan E."/>
            <person name="Settipalli S."/>
            <person name="Shea T."/>
            <person name="Sherpa N."/>
            <person name="Shi L."/>
            <person name="Shih D."/>
            <person name="Sparrow T."/>
            <person name="Spaulding J."/>
            <person name="Stalker J."/>
            <person name="Stange-Thomann N."/>
            <person name="Stavropoulos S."/>
            <person name="Stone C."/>
            <person name="Strader C."/>
            <person name="Tesfaye S."/>
            <person name="Thomson T."/>
            <person name="Thoulutsang Y."/>
            <person name="Thoulutsang D."/>
            <person name="Topham K."/>
            <person name="Topping I."/>
            <person name="Tsamla T."/>
            <person name="Vassiliev H."/>
            <person name="Vo A."/>
            <person name="Wangchuk T."/>
            <person name="Wangdi T."/>
            <person name="Weiand M."/>
            <person name="Wilkinson J."/>
            <person name="Wilson A."/>
            <person name="Yadav S."/>
            <person name="Young G."/>
            <person name="Yu Q."/>
            <person name="Zembek L."/>
            <person name="Zhong D."/>
            <person name="Zimmer A."/>
            <person name="Zwirko Z."/>
            <person name="Jaffe D.B."/>
            <person name="Alvarez P."/>
            <person name="Brockman W."/>
            <person name="Butler J."/>
            <person name="Chin C."/>
            <person name="Gnerre S."/>
            <person name="Grabherr M."/>
            <person name="Kleber M."/>
            <person name="Mauceli E."/>
            <person name="MacCallum I."/>
        </authorList>
    </citation>
    <scope>NUCLEOTIDE SEQUENCE [LARGE SCALE GENOMIC DNA]</scope>
    <source>
        <strain evidence="3">white501</strain>
    </source>
</reference>
<accession>B4QDX2</accession>
<dbReference type="AlphaFoldDB" id="B4QDX2"/>
<dbReference type="OrthoDB" id="1305878at2759"/>
<keyword evidence="3" id="KW-1185">Reference proteome</keyword>
<organism evidence="2 3">
    <name type="scientific">Drosophila simulans</name>
    <name type="common">Fruit fly</name>
    <dbReference type="NCBI Taxonomy" id="7240"/>
    <lineage>
        <taxon>Eukaryota</taxon>
        <taxon>Metazoa</taxon>
        <taxon>Ecdysozoa</taxon>
        <taxon>Arthropoda</taxon>
        <taxon>Hexapoda</taxon>
        <taxon>Insecta</taxon>
        <taxon>Pterygota</taxon>
        <taxon>Neoptera</taxon>
        <taxon>Endopterygota</taxon>
        <taxon>Diptera</taxon>
        <taxon>Brachycera</taxon>
        <taxon>Muscomorpha</taxon>
        <taxon>Ephydroidea</taxon>
        <taxon>Drosophilidae</taxon>
        <taxon>Drosophila</taxon>
        <taxon>Sophophora</taxon>
    </lineage>
</organism>
<feature type="region of interest" description="Disordered" evidence="1">
    <location>
        <begin position="62"/>
        <end position="95"/>
    </location>
</feature>
<dbReference type="Bgee" id="FBgn0182699">
    <property type="expression patterns" value="Expressed in female reproductive system and 3 other cell types or tissues"/>
</dbReference>
<gene>
    <name evidence="2" type="primary">Dsim\GD10936</name>
    <name evidence="2" type="ORF">Dsim_GD10936</name>
</gene>
<dbReference type="STRING" id="7240.B4QDX2"/>
<feature type="compositionally biased region" description="Low complexity" evidence="1">
    <location>
        <begin position="8"/>
        <end position="33"/>
    </location>
</feature>
<dbReference type="PROSITE" id="PS51257">
    <property type="entry name" value="PROKAR_LIPOPROTEIN"/>
    <property type="match status" value="1"/>
</dbReference>